<organism evidence="10 11">
    <name type="scientific">Adhaeribacter terreus</name>
    <dbReference type="NCBI Taxonomy" id="529703"/>
    <lineage>
        <taxon>Bacteria</taxon>
        <taxon>Pseudomonadati</taxon>
        <taxon>Bacteroidota</taxon>
        <taxon>Cytophagia</taxon>
        <taxon>Cytophagales</taxon>
        <taxon>Hymenobacteraceae</taxon>
        <taxon>Adhaeribacter</taxon>
    </lineage>
</organism>
<reference evidence="11" key="1">
    <citation type="journal article" date="2019" name="Int. J. Syst. Evol. Microbiol.">
        <title>The Global Catalogue of Microorganisms (GCM) 10K type strain sequencing project: providing services to taxonomists for standard genome sequencing and annotation.</title>
        <authorList>
            <consortium name="The Broad Institute Genomics Platform"/>
            <consortium name="The Broad Institute Genome Sequencing Center for Infectious Disease"/>
            <person name="Wu L."/>
            <person name="Ma J."/>
        </authorList>
    </citation>
    <scope>NUCLEOTIDE SEQUENCE [LARGE SCALE GENOMIC DNA]</scope>
    <source>
        <strain evidence="11">KACC 12602</strain>
    </source>
</reference>
<name>A0ABW0EB14_9BACT</name>
<dbReference type="SUPFAM" id="SSF48452">
    <property type="entry name" value="TPR-like"/>
    <property type="match status" value="1"/>
</dbReference>
<evidence type="ECO:0000313" key="11">
    <source>
        <dbReference type="Proteomes" id="UP001596161"/>
    </source>
</evidence>
<dbReference type="PANTHER" id="PTHR16056">
    <property type="entry name" value="REGULATOR OF MICROTUBULE DYNAMICS PROTEIN"/>
    <property type="match status" value="1"/>
</dbReference>
<comment type="subunit">
    <text evidence="2">Interacts with microtubules.</text>
</comment>
<feature type="signal peptide" evidence="9">
    <location>
        <begin position="1"/>
        <end position="24"/>
    </location>
</feature>
<evidence type="ECO:0000256" key="4">
    <source>
        <dbReference type="ARBA" id="ARBA00022737"/>
    </source>
</evidence>
<keyword evidence="6" id="KW-0206">Cytoskeleton</keyword>
<accession>A0ABW0EB14</accession>
<dbReference type="InterPro" id="IPR049039">
    <property type="entry name" value="RMD1-3_a_helical_rpt"/>
</dbReference>
<dbReference type="Proteomes" id="UP001596161">
    <property type="component" value="Unassembled WGS sequence"/>
</dbReference>
<evidence type="ECO:0000313" key="10">
    <source>
        <dbReference type="EMBL" id="MFC5270074.1"/>
    </source>
</evidence>
<evidence type="ECO:0000256" key="1">
    <source>
        <dbReference type="ARBA" id="ARBA00004245"/>
    </source>
</evidence>
<dbReference type="InterPro" id="IPR011990">
    <property type="entry name" value="TPR-like_helical_dom_sf"/>
</dbReference>
<gene>
    <name evidence="10" type="ORF">ACFPIB_05595</name>
</gene>
<keyword evidence="9" id="KW-0732">Signal</keyword>
<proteinExistence type="predicted"/>
<dbReference type="Pfam" id="PF21033">
    <property type="entry name" value="RMD1-3"/>
    <property type="match status" value="1"/>
</dbReference>
<evidence type="ECO:0000256" key="7">
    <source>
        <dbReference type="ARBA" id="ARBA00039966"/>
    </source>
</evidence>
<dbReference type="EMBL" id="JBHSKT010000003">
    <property type="protein sequence ID" value="MFC5270074.1"/>
    <property type="molecule type" value="Genomic_DNA"/>
</dbReference>
<evidence type="ECO:0000256" key="2">
    <source>
        <dbReference type="ARBA" id="ARBA00011375"/>
    </source>
</evidence>
<keyword evidence="4" id="KW-0677">Repeat</keyword>
<sequence>MRVRLSALLFIIFCWTSAGLQARAAVSSVEIMLQEANNYYTNAKDNLALRKFEEVLQVEPDCYEALWKASLLNSRIGNRYSDQVSKLNYFENAWRYADAALCAKPGDAEGNYVMALAVYNKSLVLGLKERMQRTKVIKFYLDEALCADPEYADAWQLMGRWHFKNANLSLPERSALNLFFGGAPLEASNEAAAEALQNAIKFNPNNISYYYDLAIVYKELEKTDLTIVTLQEAIDLKLLTSEELEINRRCKNMLNQMIKA</sequence>
<dbReference type="RefSeq" id="WP_378016451.1">
    <property type="nucleotide sequence ID" value="NZ_JBHSKT010000003.1"/>
</dbReference>
<evidence type="ECO:0000256" key="6">
    <source>
        <dbReference type="ARBA" id="ARBA00023212"/>
    </source>
</evidence>
<feature type="chain" id="PRO_5047225383" description="Regulator of microtubule dynamics protein 1" evidence="9">
    <location>
        <begin position="25"/>
        <end position="260"/>
    </location>
</feature>
<evidence type="ECO:0000256" key="3">
    <source>
        <dbReference type="ARBA" id="ARBA00022490"/>
    </source>
</evidence>
<comment type="caution">
    <text evidence="10">The sequence shown here is derived from an EMBL/GenBank/DDBJ whole genome shotgun (WGS) entry which is preliminary data.</text>
</comment>
<dbReference type="Gene3D" id="1.25.40.10">
    <property type="entry name" value="Tetratricopeptide repeat domain"/>
    <property type="match status" value="1"/>
</dbReference>
<keyword evidence="5" id="KW-0802">TPR repeat</keyword>
<comment type="subcellular location">
    <subcellularLocation>
        <location evidence="1">Cytoplasm</location>
        <location evidence="1">Cytoskeleton</location>
    </subcellularLocation>
</comment>
<evidence type="ECO:0000256" key="8">
    <source>
        <dbReference type="ARBA" id="ARBA00041958"/>
    </source>
</evidence>
<keyword evidence="3" id="KW-0963">Cytoplasm</keyword>
<evidence type="ECO:0000256" key="9">
    <source>
        <dbReference type="SAM" id="SignalP"/>
    </source>
</evidence>
<protein>
    <recommendedName>
        <fullName evidence="7">Regulator of microtubule dynamics protein 1</fullName>
    </recommendedName>
    <alternativeName>
        <fullName evidence="8">Protein FAM82B</fullName>
    </alternativeName>
</protein>
<evidence type="ECO:0000256" key="5">
    <source>
        <dbReference type="ARBA" id="ARBA00022803"/>
    </source>
</evidence>
<dbReference type="PANTHER" id="PTHR16056:SF16">
    <property type="entry name" value="REGULATOR OF MICROTUBULE DYNAMICS PROTEIN 1"/>
    <property type="match status" value="1"/>
</dbReference>
<keyword evidence="11" id="KW-1185">Reference proteome</keyword>